<evidence type="ECO:0000313" key="1">
    <source>
        <dbReference type="EMBL" id="BDD88273.1"/>
    </source>
</evidence>
<proteinExistence type="predicted"/>
<sequence length="117" mass="13646">MRSYLFDWSIPISRTDNHLVQLLRNKVVLNARSNRTLTDKPYIIMDLRNFVSWVALLKVTQVFESMARCEVLEIRGADPDTRQDLFKILPEYTYEVLTVDDQEDAGGSDHVRIRKCA</sequence>
<protein>
    <submittedName>
        <fullName evidence="1">Uncharacterized protein</fullName>
    </submittedName>
</protein>
<dbReference type="EMBL" id="AP025516">
    <property type="protein sequence ID" value="BDD88273.1"/>
    <property type="molecule type" value="Genomic_DNA"/>
</dbReference>
<keyword evidence="2" id="KW-1185">Reference proteome</keyword>
<dbReference type="Proteomes" id="UP000830055">
    <property type="component" value="Chromosome"/>
</dbReference>
<reference evidence="1 2" key="1">
    <citation type="submission" date="2022-01" db="EMBL/GenBank/DDBJ databases">
        <title>Desulfofustis limnae sp. nov., a novel mesophilic sulfate-reducing bacterium isolated from marsh soil.</title>
        <authorList>
            <person name="Watanabe M."/>
            <person name="Takahashi A."/>
            <person name="Kojima H."/>
            <person name="Fukui M."/>
        </authorList>
    </citation>
    <scope>NUCLEOTIDE SEQUENCE [LARGE SCALE GENOMIC DNA]</scope>
    <source>
        <strain evidence="1 2">PPLL</strain>
    </source>
</reference>
<evidence type="ECO:0000313" key="2">
    <source>
        <dbReference type="Proteomes" id="UP000830055"/>
    </source>
</evidence>
<organism evidence="1 2">
    <name type="scientific">Desulfofustis limnaeus</name>
    <dbReference type="NCBI Taxonomy" id="2740163"/>
    <lineage>
        <taxon>Bacteria</taxon>
        <taxon>Pseudomonadati</taxon>
        <taxon>Thermodesulfobacteriota</taxon>
        <taxon>Desulfobulbia</taxon>
        <taxon>Desulfobulbales</taxon>
        <taxon>Desulfocapsaceae</taxon>
        <taxon>Desulfofustis</taxon>
    </lineage>
</organism>
<accession>A0ABM7WBG4</accession>
<dbReference type="SUPFAM" id="SSF64307">
    <property type="entry name" value="SirA-like"/>
    <property type="match status" value="1"/>
</dbReference>
<name>A0ABM7WBG4_9BACT</name>
<gene>
    <name evidence="1" type="ORF">DPPLL_26380</name>
</gene>
<dbReference type="InterPro" id="IPR036868">
    <property type="entry name" value="TusA-like_sf"/>
</dbReference>
<dbReference type="RefSeq" id="WP_284151652.1">
    <property type="nucleotide sequence ID" value="NZ_AP025516.1"/>
</dbReference>